<dbReference type="Proteomes" id="UP000464186">
    <property type="component" value="Chromosome"/>
</dbReference>
<evidence type="ECO:0000256" key="6">
    <source>
        <dbReference type="ARBA" id="ARBA00023136"/>
    </source>
</evidence>
<protein>
    <submittedName>
        <fullName evidence="10">ABC transporter permease subunit</fullName>
    </submittedName>
</protein>
<organism evidence="10 11">
    <name type="scientific">Pseudarthrobacter psychrotolerans</name>
    <dbReference type="NCBI Taxonomy" id="2697569"/>
    <lineage>
        <taxon>Bacteria</taxon>
        <taxon>Bacillati</taxon>
        <taxon>Actinomycetota</taxon>
        <taxon>Actinomycetes</taxon>
        <taxon>Micrococcales</taxon>
        <taxon>Micrococcaceae</taxon>
        <taxon>Pseudarthrobacter</taxon>
    </lineage>
</organism>
<evidence type="ECO:0000256" key="1">
    <source>
        <dbReference type="ARBA" id="ARBA00004651"/>
    </source>
</evidence>
<dbReference type="GO" id="GO:0055085">
    <property type="term" value="P:transmembrane transport"/>
    <property type="evidence" value="ECO:0007669"/>
    <property type="project" value="InterPro"/>
</dbReference>
<dbReference type="PROSITE" id="PS50928">
    <property type="entry name" value="ABC_TM1"/>
    <property type="match status" value="1"/>
</dbReference>
<dbReference type="PANTHER" id="PTHR43744">
    <property type="entry name" value="ABC TRANSPORTER PERMEASE PROTEIN MG189-RELATED-RELATED"/>
    <property type="match status" value="1"/>
</dbReference>
<dbReference type="Pfam" id="PF00528">
    <property type="entry name" value="BPD_transp_1"/>
    <property type="match status" value="1"/>
</dbReference>
<gene>
    <name evidence="10" type="ORF">GU243_13595</name>
</gene>
<keyword evidence="5 7" id="KW-1133">Transmembrane helix</keyword>
<feature type="region of interest" description="Disordered" evidence="8">
    <location>
        <begin position="1"/>
        <end position="26"/>
    </location>
</feature>
<evidence type="ECO:0000256" key="5">
    <source>
        <dbReference type="ARBA" id="ARBA00022989"/>
    </source>
</evidence>
<dbReference type="KEGG" id="psey:GU243_13595"/>
<evidence type="ECO:0000313" key="11">
    <source>
        <dbReference type="Proteomes" id="UP000464186"/>
    </source>
</evidence>
<feature type="transmembrane region" description="Helical" evidence="7">
    <location>
        <begin position="180"/>
        <end position="201"/>
    </location>
</feature>
<keyword evidence="11" id="KW-1185">Reference proteome</keyword>
<evidence type="ECO:0000256" key="7">
    <source>
        <dbReference type="RuleBase" id="RU363032"/>
    </source>
</evidence>
<proteinExistence type="inferred from homology"/>
<feature type="transmembrane region" description="Helical" evidence="7">
    <location>
        <begin position="280"/>
        <end position="300"/>
    </location>
</feature>
<evidence type="ECO:0000259" key="9">
    <source>
        <dbReference type="PROSITE" id="PS50928"/>
    </source>
</evidence>
<accession>A0A6P1NPW3</accession>
<dbReference type="GO" id="GO:0005886">
    <property type="term" value="C:plasma membrane"/>
    <property type="evidence" value="ECO:0007669"/>
    <property type="project" value="UniProtKB-SubCell"/>
</dbReference>
<keyword evidence="6 7" id="KW-0472">Membrane</keyword>
<name>A0A6P1NPW3_9MICC</name>
<evidence type="ECO:0000313" key="10">
    <source>
        <dbReference type="EMBL" id="QHK20594.1"/>
    </source>
</evidence>
<dbReference type="EMBL" id="CP047898">
    <property type="protein sequence ID" value="QHK20594.1"/>
    <property type="molecule type" value="Genomic_DNA"/>
</dbReference>
<evidence type="ECO:0000256" key="4">
    <source>
        <dbReference type="ARBA" id="ARBA00022692"/>
    </source>
</evidence>
<feature type="transmembrane region" description="Helical" evidence="7">
    <location>
        <begin position="136"/>
        <end position="160"/>
    </location>
</feature>
<keyword evidence="3" id="KW-1003">Cell membrane</keyword>
<evidence type="ECO:0000256" key="3">
    <source>
        <dbReference type="ARBA" id="ARBA00022475"/>
    </source>
</evidence>
<dbReference type="SUPFAM" id="SSF161098">
    <property type="entry name" value="MetI-like"/>
    <property type="match status" value="1"/>
</dbReference>
<dbReference type="InterPro" id="IPR000515">
    <property type="entry name" value="MetI-like"/>
</dbReference>
<feature type="compositionally biased region" description="Low complexity" evidence="8">
    <location>
        <begin position="14"/>
        <end position="24"/>
    </location>
</feature>
<evidence type="ECO:0000256" key="8">
    <source>
        <dbReference type="SAM" id="MobiDB-lite"/>
    </source>
</evidence>
<keyword evidence="4 7" id="KW-0812">Transmembrane</keyword>
<feature type="domain" description="ABC transmembrane type-1" evidence="9">
    <location>
        <begin position="98"/>
        <end position="301"/>
    </location>
</feature>
<dbReference type="Gene3D" id="1.10.3720.10">
    <property type="entry name" value="MetI-like"/>
    <property type="match status" value="1"/>
</dbReference>
<reference evidence="10 11" key="1">
    <citation type="submission" date="2020-01" db="EMBL/GenBank/DDBJ databases">
        <title>Pseudarthrobacter psychrotolerans sp. nov., isolated from antarctic soil.</title>
        <authorList>
            <person name="Shin Y."/>
            <person name="Park W."/>
        </authorList>
    </citation>
    <scope>NUCLEOTIDE SEQUENCE [LARGE SCALE GENOMIC DNA]</scope>
    <source>
        <strain evidence="10 11">YJ56</strain>
    </source>
</reference>
<feature type="compositionally biased region" description="Basic residues" evidence="8">
    <location>
        <begin position="1"/>
        <end position="11"/>
    </location>
</feature>
<evidence type="ECO:0000256" key="2">
    <source>
        <dbReference type="ARBA" id="ARBA00022448"/>
    </source>
</evidence>
<comment type="subcellular location">
    <subcellularLocation>
        <location evidence="1 7">Cell membrane</location>
        <topology evidence="1 7">Multi-pass membrane protein</topology>
    </subcellularLocation>
</comment>
<dbReference type="PANTHER" id="PTHR43744:SF12">
    <property type="entry name" value="ABC TRANSPORTER PERMEASE PROTEIN MG189-RELATED"/>
    <property type="match status" value="1"/>
</dbReference>
<feature type="transmembrane region" description="Helical" evidence="7">
    <location>
        <begin position="38"/>
        <end position="59"/>
    </location>
</feature>
<comment type="similarity">
    <text evidence="7">Belongs to the binding-protein-dependent transport system permease family.</text>
</comment>
<sequence length="315" mass="34470">MTIVKAPKRAPQHTGPTAAPGAATRVDHKRKARFRRGLLCLALIAIAFVMLVPFLWMIITSLRPPSELGMANPPLIPGELQWSNYSDALKAAPFATYARNSFIIAISHTALNLVMASMAGYALARLKFRGSTLIMGAFIAALMIPTYTKIVPEFLIVRFMPFFGGNDAFGQGGIGWLDSWWALIVPGAVTPFAVFLFRQFYASVPVELAEAARLDGVSEFGIYARIITPQIKPAIATVALLTFESSWNNFLWPLLVTSSDNLRVIQVGLSVFQNENTTQWSLLMAGTALATLPMVALFLLGQRYFVDGFTHAGIK</sequence>
<dbReference type="AlphaFoldDB" id="A0A6P1NPW3"/>
<dbReference type="CDD" id="cd06261">
    <property type="entry name" value="TM_PBP2"/>
    <property type="match status" value="1"/>
</dbReference>
<dbReference type="InterPro" id="IPR035906">
    <property type="entry name" value="MetI-like_sf"/>
</dbReference>
<feature type="transmembrane region" description="Helical" evidence="7">
    <location>
        <begin position="102"/>
        <end position="124"/>
    </location>
</feature>
<keyword evidence="2 7" id="KW-0813">Transport</keyword>